<evidence type="ECO:0000313" key="2">
    <source>
        <dbReference type="Proteomes" id="UP000634136"/>
    </source>
</evidence>
<evidence type="ECO:0000313" key="1">
    <source>
        <dbReference type="EMBL" id="KAF7801974.1"/>
    </source>
</evidence>
<protein>
    <submittedName>
        <fullName evidence="1">Uncharacterized protein</fullName>
    </submittedName>
</protein>
<sequence length="131" mass="14494">MKVVDTQYSNPLHDFDIPSYENPLYVHGVDPPIYTLDDIPTLTEHCSIVNSSSLISNCKAEKSMSSNVSSVQAGRGVGLEAGRKSVSFKHDGPVAKLDRHEPDLIPGKVDMQLKKPPHNWAKKSLLKMVIR</sequence>
<accession>A0A834SRD5</accession>
<reference evidence="1" key="1">
    <citation type="submission" date="2020-09" db="EMBL/GenBank/DDBJ databases">
        <title>Genome-Enabled Discovery of Anthraquinone Biosynthesis in Senna tora.</title>
        <authorList>
            <person name="Kang S.-H."/>
            <person name="Pandey R.P."/>
            <person name="Lee C.-M."/>
            <person name="Sim J.-S."/>
            <person name="Jeong J.-T."/>
            <person name="Choi B.-S."/>
            <person name="Jung M."/>
            <person name="Ginzburg D."/>
            <person name="Zhao K."/>
            <person name="Won S.Y."/>
            <person name="Oh T.-J."/>
            <person name="Yu Y."/>
            <person name="Kim N.-H."/>
            <person name="Lee O.R."/>
            <person name="Lee T.-H."/>
            <person name="Bashyal P."/>
            <person name="Kim T.-S."/>
            <person name="Lee W.-H."/>
            <person name="Kawkins C."/>
            <person name="Kim C.-K."/>
            <person name="Kim J.S."/>
            <person name="Ahn B.O."/>
            <person name="Rhee S.Y."/>
            <person name="Sohng J.K."/>
        </authorList>
    </citation>
    <scope>NUCLEOTIDE SEQUENCE</scope>
    <source>
        <tissue evidence="1">Leaf</tissue>
    </source>
</reference>
<gene>
    <name evidence="1" type="ORF">G2W53_041085</name>
</gene>
<dbReference type="AlphaFoldDB" id="A0A834SRD5"/>
<comment type="caution">
    <text evidence="1">The sequence shown here is derived from an EMBL/GenBank/DDBJ whole genome shotgun (WGS) entry which is preliminary data.</text>
</comment>
<name>A0A834SRD5_9FABA</name>
<dbReference type="Proteomes" id="UP000634136">
    <property type="component" value="Unassembled WGS sequence"/>
</dbReference>
<keyword evidence="2" id="KW-1185">Reference proteome</keyword>
<proteinExistence type="predicted"/>
<organism evidence="1 2">
    <name type="scientific">Senna tora</name>
    <dbReference type="NCBI Taxonomy" id="362788"/>
    <lineage>
        <taxon>Eukaryota</taxon>
        <taxon>Viridiplantae</taxon>
        <taxon>Streptophyta</taxon>
        <taxon>Embryophyta</taxon>
        <taxon>Tracheophyta</taxon>
        <taxon>Spermatophyta</taxon>
        <taxon>Magnoliopsida</taxon>
        <taxon>eudicotyledons</taxon>
        <taxon>Gunneridae</taxon>
        <taxon>Pentapetalae</taxon>
        <taxon>rosids</taxon>
        <taxon>fabids</taxon>
        <taxon>Fabales</taxon>
        <taxon>Fabaceae</taxon>
        <taxon>Caesalpinioideae</taxon>
        <taxon>Cassia clade</taxon>
        <taxon>Senna</taxon>
    </lineage>
</organism>
<dbReference type="EMBL" id="JAAIUW010000013">
    <property type="protein sequence ID" value="KAF7801974.1"/>
    <property type="molecule type" value="Genomic_DNA"/>
</dbReference>